<proteinExistence type="predicted"/>
<evidence type="ECO:0000256" key="8">
    <source>
        <dbReference type="ARBA" id="ARBA00023114"/>
    </source>
</evidence>
<name>A0A0M2Q441_BURGA</name>
<dbReference type="InterPro" id="IPR033900">
    <property type="entry name" value="Gram_neg_porin_domain"/>
</dbReference>
<evidence type="ECO:0000256" key="2">
    <source>
        <dbReference type="ARBA" id="ARBA00011233"/>
    </source>
</evidence>
<evidence type="ECO:0000313" key="12">
    <source>
        <dbReference type="Proteomes" id="UP000220629"/>
    </source>
</evidence>
<keyword evidence="6" id="KW-0732">Signal</keyword>
<keyword evidence="8" id="KW-0626">Porin</keyword>
<evidence type="ECO:0000313" key="11">
    <source>
        <dbReference type="EMBL" id="PEH41157.1"/>
    </source>
</evidence>
<comment type="caution">
    <text evidence="11">The sequence shown here is derived from an EMBL/GenBank/DDBJ whole genome shotgun (WGS) entry which is preliminary data.</text>
</comment>
<dbReference type="AlphaFoldDB" id="A0A0M2Q441"/>
<comment type="subcellular location">
    <subcellularLocation>
        <location evidence="1">Cell outer membrane</location>
        <topology evidence="1">Multi-pass membrane protein</topology>
    </subcellularLocation>
</comment>
<evidence type="ECO:0000256" key="10">
    <source>
        <dbReference type="ARBA" id="ARBA00023237"/>
    </source>
</evidence>
<evidence type="ECO:0000256" key="9">
    <source>
        <dbReference type="ARBA" id="ARBA00023136"/>
    </source>
</evidence>
<dbReference type="InterPro" id="IPR050298">
    <property type="entry name" value="Gram-neg_bact_OMP"/>
</dbReference>
<dbReference type="EMBL" id="PDDY01000001">
    <property type="protein sequence ID" value="PEH41157.1"/>
    <property type="molecule type" value="Genomic_DNA"/>
</dbReference>
<dbReference type="GO" id="GO:0015288">
    <property type="term" value="F:porin activity"/>
    <property type="evidence" value="ECO:0007669"/>
    <property type="project" value="UniProtKB-KW"/>
</dbReference>
<keyword evidence="7" id="KW-0406">Ion transport</keyword>
<dbReference type="CDD" id="cd00342">
    <property type="entry name" value="gram_neg_porins"/>
    <property type="match status" value="1"/>
</dbReference>
<dbReference type="Gene3D" id="2.40.160.10">
    <property type="entry name" value="Porin"/>
    <property type="match status" value="1"/>
</dbReference>
<dbReference type="Pfam" id="PF13609">
    <property type="entry name" value="Porin_4"/>
    <property type="match status" value="1"/>
</dbReference>
<gene>
    <name evidence="11" type="ORF">CRM94_02725</name>
</gene>
<dbReference type="GeneID" id="66462329"/>
<dbReference type="InterPro" id="IPR002299">
    <property type="entry name" value="Porin_Neis"/>
</dbReference>
<keyword evidence="10" id="KW-0998">Cell outer membrane</keyword>
<evidence type="ECO:0000256" key="3">
    <source>
        <dbReference type="ARBA" id="ARBA00022448"/>
    </source>
</evidence>
<sequence length="360" mass="38410">MKALFAGALCAAVVTTAHAQSAVTLYGMLDVGITALSNDGGHRTAVMDSGVLVPNLFGLKGSEDLGGGTRAVFQLEGQFEVGTGALDGDLFGRQAWVGLDDARWGTLTLGNQYEFMFMSLSMRRLGPELPYVSLTNLRQGPFDALGKPGPFSGDFDFDRTAGASRISNSVKYQSPSIGGLTFGAMYGFSNLAGSFSNQNAYSFGIDYEQPSYSIDAAYTMTKYAQINGGADGIRNFGVGGRVAIMRGWADLLYTNTRNTFSGATINVFEVGGTVPLSYAVHLYAAYQYMAGNAVLQDNRAHQLNLTLDYALSKRSDVYVSAAYQHAGGDSNTARAWILFTAGPSSSGNQVIARVGMRHFF</sequence>
<dbReference type="PANTHER" id="PTHR34501">
    <property type="entry name" value="PROTEIN YDDL-RELATED"/>
    <property type="match status" value="1"/>
</dbReference>
<evidence type="ECO:0000256" key="1">
    <source>
        <dbReference type="ARBA" id="ARBA00004571"/>
    </source>
</evidence>
<evidence type="ECO:0000256" key="7">
    <source>
        <dbReference type="ARBA" id="ARBA00023065"/>
    </source>
</evidence>
<dbReference type="GO" id="GO:0046930">
    <property type="term" value="C:pore complex"/>
    <property type="evidence" value="ECO:0007669"/>
    <property type="project" value="UniProtKB-KW"/>
</dbReference>
<dbReference type="GO" id="GO:0006811">
    <property type="term" value="P:monoatomic ion transport"/>
    <property type="evidence" value="ECO:0007669"/>
    <property type="project" value="UniProtKB-KW"/>
</dbReference>
<keyword evidence="3" id="KW-0813">Transport</keyword>
<dbReference type="PANTHER" id="PTHR34501:SF9">
    <property type="entry name" value="MAJOR OUTER MEMBRANE PROTEIN P.IA"/>
    <property type="match status" value="1"/>
</dbReference>
<accession>A0A0M2Q441</accession>
<dbReference type="PRINTS" id="PR00184">
    <property type="entry name" value="NEISSPPORIN"/>
</dbReference>
<dbReference type="SUPFAM" id="SSF56935">
    <property type="entry name" value="Porins"/>
    <property type="match status" value="1"/>
</dbReference>
<protein>
    <submittedName>
        <fullName evidence="11">Porin</fullName>
    </submittedName>
</protein>
<keyword evidence="4" id="KW-1134">Transmembrane beta strand</keyword>
<dbReference type="GO" id="GO:0009279">
    <property type="term" value="C:cell outer membrane"/>
    <property type="evidence" value="ECO:0007669"/>
    <property type="project" value="UniProtKB-SubCell"/>
</dbReference>
<dbReference type="Proteomes" id="UP000220629">
    <property type="component" value="Unassembled WGS sequence"/>
</dbReference>
<evidence type="ECO:0000256" key="4">
    <source>
        <dbReference type="ARBA" id="ARBA00022452"/>
    </source>
</evidence>
<reference evidence="12" key="1">
    <citation type="submission" date="2017-09" db="EMBL/GenBank/DDBJ databases">
        <title>FDA dAtabase for Regulatory Grade micrObial Sequences (FDA-ARGOS): Supporting development and validation of Infectious Disease Dx tests.</title>
        <authorList>
            <person name="Minogue T."/>
            <person name="Wolcott M."/>
            <person name="Wasieloski L."/>
            <person name="Aguilar W."/>
            <person name="Moore D."/>
            <person name="Tallon L."/>
            <person name="Sadzewicz L."/>
            <person name="Ott S."/>
            <person name="Zhao X."/>
            <person name="Nagaraj S."/>
            <person name="Vavikolanu K."/>
            <person name="Aluvathingal J."/>
            <person name="Nadendla S."/>
            <person name="Sichtig H."/>
        </authorList>
    </citation>
    <scope>NUCLEOTIDE SEQUENCE [LARGE SCALE GENOMIC DNA]</scope>
    <source>
        <strain evidence="12">FDAARGOS_390</strain>
    </source>
</reference>
<organism evidence="11 12">
    <name type="scientific">Burkholderia gladioli</name>
    <name type="common">Pseudomonas marginata</name>
    <name type="synonym">Phytomonas marginata</name>
    <dbReference type="NCBI Taxonomy" id="28095"/>
    <lineage>
        <taxon>Bacteria</taxon>
        <taxon>Pseudomonadati</taxon>
        <taxon>Pseudomonadota</taxon>
        <taxon>Betaproteobacteria</taxon>
        <taxon>Burkholderiales</taxon>
        <taxon>Burkholderiaceae</taxon>
        <taxon>Burkholderia</taxon>
    </lineage>
</organism>
<evidence type="ECO:0000256" key="6">
    <source>
        <dbReference type="ARBA" id="ARBA00022729"/>
    </source>
</evidence>
<keyword evidence="5" id="KW-0812">Transmembrane</keyword>
<keyword evidence="9" id="KW-0472">Membrane</keyword>
<comment type="subunit">
    <text evidence="2">Homotrimer.</text>
</comment>
<dbReference type="RefSeq" id="WP_046581149.1">
    <property type="nucleotide sequence ID" value="NZ_CADEPP010000008.1"/>
</dbReference>
<evidence type="ECO:0000256" key="5">
    <source>
        <dbReference type="ARBA" id="ARBA00022692"/>
    </source>
</evidence>
<dbReference type="InterPro" id="IPR023614">
    <property type="entry name" value="Porin_dom_sf"/>
</dbReference>